<reference evidence="10" key="2">
    <citation type="journal article" date="2014" name="ISME J.">
        <title>Microbial stratification in low pH oxic and suboxic macroscopic growths along an acid mine drainage.</title>
        <authorList>
            <person name="Mendez-Garcia C."/>
            <person name="Mesa V."/>
            <person name="Sprenger R.R."/>
            <person name="Richter M."/>
            <person name="Diez M.S."/>
            <person name="Solano J."/>
            <person name="Bargiela R."/>
            <person name="Golyshina O.V."/>
            <person name="Manteca A."/>
            <person name="Ramos J.L."/>
            <person name="Gallego J.R."/>
            <person name="Llorente I."/>
            <person name="Martins Dos Santos V.A."/>
            <person name="Jensen O.N."/>
            <person name="Pelaez A.I."/>
            <person name="Sanchez J."/>
            <person name="Ferrer M."/>
        </authorList>
    </citation>
    <scope>NUCLEOTIDE SEQUENCE</scope>
</reference>
<keyword evidence="5 8" id="KW-1133">Transmembrane helix</keyword>
<feature type="transmembrane region" description="Helical" evidence="8">
    <location>
        <begin position="20"/>
        <end position="38"/>
    </location>
</feature>
<evidence type="ECO:0000259" key="9">
    <source>
        <dbReference type="Pfam" id="PF00909"/>
    </source>
</evidence>
<evidence type="ECO:0000256" key="2">
    <source>
        <dbReference type="ARBA" id="ARBA00005887"/>
    </source>
</evidence>
<keyword evidence="7" id="KW-0924">Ammonia transport</keyword>
<dbReference type="GO" id="GO:0005886">
    <property type="term" value="C:plasma membrane"/>
    <property type="evidence" value="ECO:0007669"/>
    <property type="project" value="TreeGrafter"/>
</dbReference>
<feature type="transmembrane region" description="Helical" evidence="8">
    <location>
        <begin position="45"/>
        <end position="66"/>
    </location>
</feature>
<accession>T1A6A7</accession>
<evidence type="ECO:0000256" key="4">
    <source>
        <dbReference type="ARBA" id="ARBA00022692"/>
    </source>
</evidence>
<evidence type="ECO:0000256" key="8">
    <source>
        <dbReference type="SAM" id="Phobius"/>
    </source>
</evidence>
<dbReference type="SUPFAM" id="SSF111352">
    <property type="entry name" value="Ammonium transporter"/>
    <property type="match status" value="1"/>
</dbReference>
<feature type="domain" description="Ammonium transporter AmtB-like" evidence="9">
    <location>
        <begin position="11"/>
        <end position="154"/>
    </location>
</feature>
<dbReference type="InterPro" id="IPR024041">
    <property type="entry name" value="NH4_transpt_AmtB-like_dom"/>
</dbReference>
<reference evidence="10" key="1">
    <citation type="submission" date="2013-08" db="EMBL/GenBank/DDBJ databases">
        <authorList>
            <person name="Mendez C."/>
            <person name="Richter M."/>
            <person name="Ferrer M."/>
            <person name="Sanchez J."/>
        </authorList>
    </citation>
    <scope>NUCLEOTIDE SEQUENCE</scope>
</reference>
<dbReference type="InterPro" id="IPR029020">
    <property type="entry name" value="Ammonium/urea_transptr"/>
</dbReference>
<dbReference type="Gene3D" id="1.10.3430.10">
    <property type="entry name" value="Ammonium transporter AmtB like domains"/>
    <property type="match status" value="1"/>
</dbReference>
<keyword evidence="6 8" id="KW-0472">Membrane</keyword>
<gene>
    <name evidence="10" type="ORF">B1A_17577</name>
</gene>
<dbReference type="InterPro" id="IPR018047">
    <property type="entry name" value="Ammonium_transpt_CS"/>
</dbReference>
<dbReference type="Pfam" id="PF00909">
    <property type="entry name" value="Ammonium_transp"/>
    <property type="match status" value="1"/>
</dbReference>
<keyword evidence="4 8" id="KW-0812">Transmembrane</keyword>
<comment type="similarity">
    <text evidence="2">Belongs to the ammonia transporter channel (TC 1.A.11.2) family.</text>
</comment>
<feature type="non-terminal residue" evidence="10">
    <location>
        <position position="154"/>
    </location>
</feature>
<evidence type="ECO:0000256" key="5">
    <source>
        <dbReference type="ARBA" id="ARBA00022989"/>
    </source>
</evidence>
<evidence type="ECO:0000256" key="6">
    <source>
        <dbReference type="ARBA" id="ARBA00023136"/>
    </source>
</evidence>
<dbReference type="PANTHER" id="PTHR43029">
    <property type="entry name" value="AMMONIUM TRANSPORTER MEP2"/>
    <property type="match status" value="1"/>
</dbReference>
<name>T1A6A7_9ZZZZ</name>
<dbReference type="AlphaFoldDB" id="T1A6A7"/>
<evidence type="ECO:0000256" key="7">
    <source>
        <dbReference type="ARBA" id="ARBA00023177"/>
    </source>
</evidence>
<dbReference type="InterPro" id="IPR001905">
    <property type="entry name" value="Ammonium_transpt"/>
</dbReference>
<evidence type="ECO:0000256" key="3">
    <source>
        <dbReference type="ARBA" id="ARBA00022448"/>
    </source>
</evidence>
<sequence>MLGIPRNALVGTVPETVYATFQMTFAIITPALIVGAFAERMRFAALLLFTALWFTVVYLPIAHMVWGGPGAFLADHGVLDFAGGTVVHINAGIAGLVACLMIGPRRGWPHTPMPPHNLTYTVVGAALLWVGWFGFNAGSEVAADGIAGMAMLVT</sequence>
<comment type="caution">
    <text evidence="10">The sequence shown here is derived from an EMBL/GenBank/DDBJ whole genome shotgun (WGS) entry which is preliminary data.</text>
</comment>
<organism evidence="10">
    <name type="scientific">mine drainage metagenome</name>
    <dbReference type="NCBI Taxonomy" id="410659"/>
    <lineage>
        <taxon>unclassified sequences</taxon>
        <taxon>metagenomes</taxon>
        <taxon>ecological metagenomes</taxon>
    </lineage>
</organism>
<feature type="transmembrane region" description="Helical" evidence="8">
    <location>
        <begin position="86"/>
        <end position="105"/>
    </location>
</feature>
<dbReference type="EMBL" id="AUZX01012932">
    <property type="protein sequence ID" value="EQD37400.1"/>
    <property type="molecule type" value="Genomic_DNA"/>
</dbReference>
<proteinExistence type="inferred from homology"/>
<dbReference type="GO" id="GO:0008519">
    <property type="term" value="F:ammonium channel activity"/>
    <property type="evidence" value="ECO:0007669"/>
    <property type="project" value="InterPro"/>
</dbReference>
<dbReference type="PROSITE" id="PS01219">
    <property type="entry name" value="AMMONIUM_TRANSP"/>
    <property type="match status" value="1"/>
</dbReference>
<protein>
    <submittedName>
        <fullName evidence="10">Ammonium transporter</fullName>
    </submittedName>
</protein>
<dbReference type="PANTHER" id="PTHR43029:SF10">
    <property type="entry name" value="AMMONIUM TRANSPORTER MEP2"/>
    <property type="match status" value="1"/>
</dbReference>
<feature type="transmembrane region" description="Helical" evidence="8">
    <location>
        <begin position="117"/>
        <end position="135"/>
    </location>
</feature>
<keyword evidence="3" id="KW-0813">Transport</keyword>
<evidence type="ECO:0000313" key="10">
    <source>
        <dbReference type="EMBL" id="EQD37400.1"/>
    </source>
</evidence>
<comment type="subcellular location">
    <subcellularLocation>
        <location evidence="1">Membrane</location>
        <topology evidence="1">Multi-pass membrane protein</topology>
    </subcellularLocation>
</comment>
<evidence type="ECO:0000256" key="1">
    <source>
        <dbReference type="ARBA" id="ARBA00004141"/>
    </source>
</evidence>